<feature type="compositionally biased region" description="Polar residues" evidence="3">
    <location>
        <begin position="121"/>
        <end position="130"/>
    </location>
</feature>
<dbReference type="GO" id="GO:0032153">
    <property type="term" value="C:cell division site"/>
    <property type="evidence" value="ECO:0007669"/>
    <property type="project" value="TreeGrafter"/>
</dbReference>
<dbReference type="PANTHER" id="PTHR30314:SF3">
    <property type="entry name" value="MITOCHONDRIAL DIVISION PROTEIN FSZA"/>
    <property type="match status" value="1"/>
</dbReference>
<evidence type="ECO:0000313" key="6">
    <source>
        <dbReference type="Proteomes" id="UP001168821"/>
    </source>
</evidence>
<organism evidence="5 6">
    <name type="scientific">Zophobas morio</name>
    <dbReference type="NCBI Taxonomy" id="2755281"/>
    <lineage>
        <taxon>Eukaryota</taxon>
        <taxon>Metazoa</taxon>
        <taxon>Ecdysozoa</taxon>
        <taxon>Arthropoda</taxon>
        <taxon>Hexapoda</taxon>
        <taxon>Insecta</taxon>
        <taxon>Pterygota</taxon>
        <taxon>Neoptera</taxon>
        <taxon>Endopterygota</taxon>
        <taxon>Coleoptera</taxon>
        <taxon>Polyphaga</taxon>
        <taxon>Cucujiformia</taxon>
        <taxon>Tenebrionidae</taxon>
        <taxon>Zophobas</taxon>
    </lineage>
</organism>
<dbReference type="InterPro" id="IPR008280">
    <property type="entry name" value="Tub_FtsZ_C"/>
</dbReference>
<sequence>MKGKGNALFGIGIGSGPDKAIEAANKAITSSLLETSIRGAKQAIVNVTGGVGENGLSLDDAHDAVDIIEQAVGDGLNIIMGVAVNEHLNDELIVTIIATGFDDEYATDRQNALNERAAQAAPQSQTSFESTYEEDED</sequence>
<evidence type="ECO:0000313" key="5">
    <source>
        <dbReference type="EMBL" id="KAJ3616354.1"/>
    </source>
</evidence>
<name>A0AA38LZA2_9CUCU</name>
<keyword evidence="1" id="KW-0547">Nucleotide-binding</keyword>
<dbReference type="PANTHER" id="PTHR30314">
    <property type="entry name" value="CELL DIVISION PROTEIN FTSZ-RELATED"/>
    <property type="match status" value="1"/>
</dbReference>
<feature type="region of interest" description="Disordered" evidence="3">
    <location>
        <begin position="115"/>
        <end position="137"/>
    </location>
</feature>
<dbReference type="SUPFAM" id="SSF55307">
    <property type="entry name" value="Tubulin C-terminal domain-like"/>
    <property type="match status" value="1"/>
</dbReference>
<dbReference type="InterPro" id="IPR018316">
    <property type="entry name" value="Tubulin/FtsZ_2-layer-sand-dom"/>
</dbReference>
<accession>A0AA38LZA2</accession>
<reference evidence="5" key="1">
    <citation type="journal article" date="2023" name="G3 (Bethesda)">
        <title>Whole genome assemblies of Zophobas morio and Tenebrio molitor.</title>
        <authorList>
            <person name="Kaur S."/>
            <person name="Stinson S.A."/>
            <person name="diCenzo G.C."/>
        </authorList>
    </citation>
    <scope>NUCLEOTIDE SEQUENCE</scope>
    <source>
        <strain evidence="5">QUZm001</strain>
    </source>
</reference>
<evidence type="ECO:0000256" key="3">
    <source>
        <dbReference type="SAM" id="MobiDB-lite"/>
    </source>
</evidence>
<feature type="domain" description="Tubulin/FtsZ 2-layer sandwich" evidence="4">
    <location>
        <begin position="1"/>
        <end position="110"/>
    </location>
</feature>
<keyword evidence="6" id="KW-1185">Reference proteome</keyword>
<dbReference type="AlphaFoldDB" id="A0AA38LZA2"/>
<protein>
    <recommendedName>
        <fullName evidence="4">Tubulin/FtsZ 2-layer sandwich domain-containing protein</fullName>
    </recommendedName>
</protein>
<dbReference type="GO" id="GO:0005525">
    <property type="term" value="F:GTP binding"/>
    <property type="evidence" value="ECO:0007669"/>
    <property type="project" value="UniProtKB-KW"/>
</dbReference>
<dbReference type="Proteomes" id="UP001168821">
    <property type="component" value="Unassembled WGS sequence"/>
</dbReference>
<dbReference type="InterPro" id="IPR024757">
    <property type="entry name" value="FtsZ_C"/>
</dbReference>
<dbReference type="Gene3D" id="3.30.1330.20">
    <property type="entry name" value="Tubulin/FtsZ, C-terminal domain"/>
    <property type="match status" value="1"/>
</dbReference>
<dbReference type="InterPro" id="IPR045061">
    <property type="entry name" value="FtsZ/CetZ"/>
</dbReference>
<dbReference type="SMART" id="SM00865">
    <property type="entry name" value="Tubulin_C"/>
    <property type="match status" value="1"/>
</dbReference>
<evidence type="ECO:0000259" key="4">
    <source>
        <dbReference type="SMART" id="SM00865"/>
    </source>
</evidence>
<dbReference type="GO" id="GO:0051301">
    <property type="term" value="P:cell division"/>
    <property type="evidence" value="ECO:0007669"/>
    <property type="project" value="TreeGrafter"/>
</dbReference>
<gene>
    <name evidence="5" type="ORF">Zmor_011926</name>
</gene>
<dbReference type="GO" id="GO:0003924">
    <property type="term" value="F:GTPase activity"/>
    <property type="evidence" value="ECO:0007669"/>
    <property type="project" value="InterPro"/>
</dbReference>
<evidence type="ECO:0000256" key="2">
    <source>
        <dbReference type="ARBA" id="ARBA00023134"/>
    </source>
</evidence>
<dbReference type="InterPro" id="IPR037103">
    <property type="entry name" value="Tubulin/FtsZ-like_C"/>
</dbReference>
<comment type="caution">
    <text evidence="5">The sequence shown here is derived from an EMBL/GenBank/DDBJ whole genome shotgun (WGS) entry which is preliminary data.</text>
</comment>
<dbReference type="GO" id="GO:0005737">
    <property type="term" value="C:cytoplasm"/>
    <property type="evidence" value="ECO:0007669"/>
    <property type="project" value="TreeGrafter"/>
</dbReference>
<dbReference type="Pfam" id="PF12327">
    <property type="entry name" value="FtsZ_C"/>
    <property type="match status" value="1"/>
</dbReference>
<proteinExistence type="predicted"/>
<dbReference type="EMBL" id="JALNTZ010003614">
    <property type="protein sequence ID" value="KAJ3616354.1"/>
    <property type="molecule type" value="Genomic_DNA"/>
</dbReference>
<keyword evidence="2" id="KW-0342">GTP-binding</keyword>
<feature type="non-terminal residue" evidence="5">
    <location>
        <position position="137"/>
    </location>
</feature>
<evidence type="ECO:0000256" key="1">
    <source>
        <dbReference type="ARBA" id="ARBA00022741"/>
    </source>
</evidence>